<feature type="binding site" evidence="4">
    <location>
        <position position="120"/>
    </location>
    <ligand>
        <name>S-adenosyl-L-methionine</name>
        <dbReference type="ChEBI" id="CHEBI:59789"/>
    </ligand>
</feature>
<dbReference type="InterPro" id="IPR023576">
    <property type="entry name" value="UbiE/COQ5_MeTrFase_CS"/>
</dbReference>
<dbReference type="OrthoDB" id="6329284at2759"/>
<dbReference type="GeneID" id="20376451"/>
<feature type="binding site" evidence="4">
    <location>
        <begin position="176"/>
        <end position="177"/>
    </location>
    <ligand>
        <name>S-adenosyl-L-methionine</name>
        <dbReference type="ChEBI" id="CHEBI:59789"/>
    </ligand>
</feature>
<reference evidence="6" key="1">
    <citation type="journal article" date="2013" name="BMC Genomics">
        <title>Genome and transcriptome sequencing of the halophilic fungus Wallemia ichthyophaga: haloadaptations present and absent.</title>
        <authorList>
            <person name="Zajc J."/>
            <person name="Liu Y."/>
            <person name="Dai W."/>
            <person name="Yang Z."/>
            <person name="Hu J."/>
            <person name="Gostincar C."/>
            <person name="Gunde-Cimerman N."/>
        </authorList>
    </citation>
    <scope>NUCLEOTIDE SEQUENCE [LARGE SCALE GENOMIC DNA]</scope>
    <source>
        <strain evidence="6">EXF-994 / CBS 113033</strain>
    </source>
</reference>
<proteinExistence type="inferred from homology"/>
<comment type="subunit">
    <text evidence="4">Component of a multi-subunit COQ enzyme complex, composed of at least COQ3, COQ4, COQ5, COQ6, COQ7 and COQ9.</text>
</comment>
<dbReference type="GO" id="GO:0031314">
    <property type="term" value="C:extrinsic component of mitochondrial inner membrane"/>
    <property type="evidence" value="ECO:0007669"/>
    <property type="project" value="UniProtKB-UniRule"/>
</dbReference>
<feature type="binding site" evidence="4">
    <location>
        <position position="146"/>
    </location>
    <ligand>
        <name>S-adenosyl-L-methionine</name>
        <dbReference type="ChEBI" id="CHEBI:59789"/>
    </ligand>
</feature>
<dbReference type="UniPathway" id="UPA00232"/>
<dbReference type="PANTHER" id="PTHR43591">
    <property type="entry name" value="METHYLTRANSFERASE"/>
    <property type="match status" value="1"/>
</dbReference>
<dbReference type="GO" id="GO:0008425">
    <property type="term" value="F:2-methoxy-6-polyprenyl-1,4-benzoquinol methyltransferase activity"/>
    <property type="evidence" value="ECO:0007669"/>
    <property type="project" value="UniProtKB-UniRule"/>
</dbReference>
<evidence type="ECO:0000313" key="6">
    <source>
        <dbReference type="Proteomes" id="UP000014064"/>
    </source>
</evidence>
<evidence type="ECO:0000256" key="4">
    <source>
        <dbReference type="HAMAP-Rule" id="MF_03191"/>
    </source>
</evidence>
<keyword evidence="3 4" id="KW-0949">S-adenosyl-L-methionine</keyword>
<dbReference type="RefSeq" id="XP_009266997.1">
    <property type="nucleotide sequence ID" value="XM_009268722.1"/>
</dbReference>
<dbReference type="PROSITE" id="PS01184">
    <property type="entry name" value="UBIE_2"/>
    <property type="match status" value="1"/>
</dbReference>
<evidence type="ECO:0000313" key="5">
    <source>
        <dbReference type="EMBL" id="EOR02937.1"/>
    </source>
</evidence>
<dbReference type="Pfam" id="PF01209">
    <property type="entry name" value="Ubie_methyltran"/>
    <property type="match status" value="1"/>
</dbReference>
<evidence type="ECO:0000256" key="2">
    <source>
        <dbReference type="ARBA" id="ARBA00022679"/>
    </source>
</evidence>
<dbReference type="Gene3D" id="3.40.50.150">
    <property type="entry name" value="Vaccinia Virus protein VP39"/>
    <property type="match status" value="1"/>
</dbReference>
<dbReference type="HAMAP" id="MF_01813">
    <property type="entry name" value="MenG_UbiE_methyltr"/>
    <property type="match status" value="1"/>
</dbReference>
<evidence type="ECO:0000256" key="1">
    <source>
        <dbReference type="ARBA" id="ARBA00022603"/>
    </source>
</evidence>
<dbReference type="EC" id="2.1.1.201" evidence="4"/>
<dbReference type="CDD" id="cd02440">
    <property type="entry name" value="AdoMet_MTases"/>
    <property type="match status" value="1"/>
</dbReference>
<dbReference type="STRING" id="1299270.R9AL45"/>
<dbReference type="InterPro" id="IPR004033">
    <property type="entry name" value="UbiE/COQ5_MeTrFase"/>
</dbReference>
<comment type="subcellular location">
    <subcellularLocation>
        <location evidence="4">Mitochondrion inner membrane</location>
        <topology evidence="4">Peripheral membrane protein</topology>
        <orientation evidence="4">Matrix side</orientation>
    </subcellularLocation>
</comment>
<keyword evidence="2 4" id="KW-0808">Transferase</keyword>
<comment type="similarity">
    <text evidence="4">Belongs to the class I-like SAM-binding methyltransferase superfamily. MenG/UbiE family.</text>
</comment>
<dbReference type="KEGG" id="wic:J056_003499"/>
<dbReference type="eggNOG" id="KOG1540">
    <property type="taxonomic scope" value="Eukaryota"/>
</dbReference>
<dbReference type="OMA" id="MNDVMSM"/>
<dbReference type="AlphaFoldDB" id="R9AL45"/>
<dbReference type="GO" id="GO:0032259">
    <property type="term" value="P:methylation"/>
    <property type="evidence" value="ECO:0007669"/>
    <property type="project" value="UniProtKB-KW"/>
</dbReference>
<keyword evidence="6" id="KW-1185">Reference proteome</keyword>
<dbReference type="PROSITE" id="PS01183">
    <property type="entry name" value="UBIE_1"/>
    <property type="match status" value="1"/>
</dbReference>
<keyword evidence="4" id="KW-0999">Mitochondrion inner membrane</keyword>
<dbReference type="NCBIfam" id="TIGR01934">
    <property type="entry name" value="MenG_MenH_UbiE"/>
    <property type="match status" value="1"/>
</dbReference>
<dbReference type="PANTHER" id="PTHR43591:SF24">
    <property type="entry name" value="2-METHOXY-6-POLYPRENYL-1,4-BENZOQUINOL METHYLASE, MITOCHONDRIAL"/>
    <property type="match status" value="1"/>
</dbReference>
<keyword evidence="1 4" id="KW-0489">Methyltransferase</keyword>
<sequence length="311" mass="34637">MSSMTRGISKLKLLNKSIYTPIAVTTQIRNHSNKTHFGFKSVDQDKKEDLVSNVFSSVAPAYDIMNDVMSFGIHRLWKDDFVGSLNPHSIKTISEAGVTEEYARKFGGTGLNCIDMAGGTGDIAHRILDHAKDKHADRSVNVTVMDVNPQMLAEGEKRARKSFYFNTDQIKFKLANAECLENIPSNSVDLYTIAFGIRNCTHIDTVIREAHRVLKPGGVFAVLEFGKVSQPLLASLYSTYSFNLIPAIGHLVAGDRESYQYLVESIERFPDQPTFANMLRDAGFHLPNKRGYRDLTLGVASVWKGVKVDES</sequence>
<comment type="catalytic activity">
    <reaction evidence="4">
        <text>a 2-methoxy-6-(all-trans-polyprenyl)benzene-1,4-diol + S-adenosyl-L-methionine = a 5-methoxy-2-methyl-3-(all-trans-polyprenyl)benzene-1,4-diol + S-adenosyl-L-homocysteine + H(+)</text>
        <dbReference type="Rhea" id="RHEA:28286"/>
        <dbReference type="Rhea" id="RHEA-COMP:10858"/>
        <dbReference type="Rhea" id="RHEA-COMP:10859"/>
        <dbReference type="ChEBI" id="CHEBI:15378"/>
        <dbReference type="ChEBI" id="CHEBI:57856"/>
        <dbReference type="ChEBI" id="CHEBI:59789"/>
        <dbReference type="ChEBI" id="CHEBI:84166"/>
        <dbReference type="ChEBI" id="CHEBI:84167"/>
        <dbReference type="EC" id="2.1.1.201"/>
    </reaction>
</comment>
<dbReference type="InterPro" id="IPR029063">
    <property type="entry name" value="SAM-dependent_MTases_sf"/>
</dbReference>
<dbReference type="HOGENOM" id="CLU_037990_0_1_1"/>
<dbReference type="Proteomes" id="UP000014064">
    <property type="component" value="Unassembled WGS sequence"/>
</dbReference>
<dbReference type="PROSITE" id="PS51608">
    <property type="entry name" value="SAM_MT_UBIE"/>
    <property type="match status" value="1"/>
</dbReference>
<evidence type="ECO:0000256" key="3">
    <source>
        <dbReference type="ARBA" id="ARBA00022691"/>
    </source>
</evidence>
<protein>
    <recommendedName>
        <fullName evidence="4">2-methoxy-6-polyprenyl-1,4-benzoquinol methylase, mitochondrial</fullName>
        <ecNumber evidence="4">2.1.1.201</ecNumber>
    </recommendedName>
    <alternativeName>
        <fullName evidence="4">Ubiquinone biosynthesis methyltransferase COQ5</fullName>
    </alternativeName>
</protein>
<gene>
    <name evidence="4" type="primary">COQ5</name>
    <name evidence="5" type="ORF">J056_003499</name>
</gene>
<dbReference type="SUPFAM" id="SSF53335">
    <property type="entry name" value="S-adenosyl-L-methionine-dependent methyltransferases"/>
    <property type="match status" value="1"/>
</dbReference>
<keyword evidence="4" id="KW-0831">Ubiquinone biosynthesis</keyword>
<organism evidence="5 6">
    <name type="scientific">Wallemia ichthyophaga (strain EXF-994 / CBS 113033)</name>
    <dbReference type="NCBI Taxonomy" id="1299270"/>
    <lineage>
        <taxon>Eukaryota</taxon>
        <taxon>Fungi</taxon>
        <taxon>Dikarya</taxon>
        <taxon>Basidiomycota</taxon>
        <taxon>Wallemiomycotina</taxon>
        <taxon>Wallemiomycetes</taxon>
        <taxon>Wallemiales</taxon>
        <taxon>Wallemiaceae</taxon>
        <taxon>Wallemia</taxon>
    </lineage>
</organism>
<keyword evidence="4" id="KW-0496">Mitochondrion</keyword>
<keyword evidence="4" id="KW-0472">Membrane</keyword>
<comment type="function">
    <text evidence="4">Methyltransferase required for the conversion of 2-polyprenyl-6-methoxy-1,4-benzoquinol (DDMQH2) to 2-polyprenyl-3-methyl-6-methoxy-1,4-benzoquinol (DMQH2).</text>
</comment>
<accession>R9AL45</accession>
<dbReference type="EMBL" id="KE007227">
    <property type="protein sequence ID" value="EOR02937.1"/>
    <property type="molecule type" value="Genomic_DNA"/>
</dbReference>
<name>R9AL45_WALI9</name>
<comment type="pathway">
    <text evidence="4">Cofactor biosynthesis; ubiquinone biosynthesis.</text>
</comment>
<comment type="caution">
    <text evidence="4">Lacks conserved residue(s) required for the propagation of feature annotation.</text>
</comment>